<dbReference type="InterPro" id="IPR014031">
    <property type="entry name" value="Ketoacyl_synth_C"/>
</dbReference>
<dbReference type="Gene3D" id="3.40.47.10">
    <property type="match status" value="1"/>
</dbReference>
<dbReference type="Gene3D" id="3.30.70.3290">
    <property type="match status" value="2"/>
</dbReference>
<accession>A0A852YR49</accession>
<dbReference type="InterPro" id="IPR018201">
    <property type="entry name" value="Ketoacyl_synth_AS"/>
</dbReference>
<dbReference type="PROSITE" id="PS00606">
    <property type="entry name" value="KS3_1"/>
    <property type="match status" value="1"/>
</dbReference>
<sequence length="1037" mass="110680">MTYDTDVEPIAVVGLGCRLPGSHGPHIFWRSLLRGEEAVGEPNDRSRGLSSLGAGDPLTRSAPTRRMGWLEGVDEFDADFFGIGGKEALKMDPQQRILLQTTWESLEDAGIPPGDLAGGSTGVFTTEVYSGYWDLLARDGNADMYTVLGASCHGGASGRVSYTLDLRGPSLTLDTACSSGLVAVQLACRSLRAGESTTALASGTQLVLTSAENIAYQRSGVLSDEGKSRFADVDSDGFVRGEGCVSVVLKTATAAWRDGDRVYALIRGVSVGNDGRAGPNMVAPAEEPQRRLLREAYANAGLSPADVDFFETHGAGPPTGDAIELSALASVLNEAGPRAEPCLIGSNKPNFGHSECVSGLTSLIKAALSLYHGVVPPTVNHRSPGAGIPWSELPVRVPTGVSPLPGHGRRHVAGVSAFGVTGTGAHVVLTSVDRDVSTGGEEPTDGPHPLPLSARCPDALRARAASLADFLERSPNTRMVDVCHTASVRRDHHSPCRRCLLVRDGETTIERLREVSSESDDRLVRSDSRVVYVFSGEVDFSAEELRRLGDRFPAFGAAVWLRARSLRESLGCSPLDGVSNLEEVLSAESSASAHRVVELALLDLWRSFGIGPDVVIGEGRGQPAALVAAGIRTFEEVMSREFDDGGFSEVTGNEGVPCVLTRSAAETGRELDRFGTPPEPGHQERAANTVRRLVLDVSALAPRETSPWSGGGVPAPEVDDPVASVLEALAGFYEAGREVSWLGAAPRGNVLSLPTYPWRRTRFWAPTTGMASTRSHPVLADQGRERRRVEWSGTLPLGADGERGIRNHVRPTSGEIVDILATVSERAATGDRSFLSDIVPWSCGNAVFTASWIRALAELTGPGRWELDLSAAVGDGSWGRVATASAEAFRYSTPVERGDFSEASPLDTNGLLAFMRDDAGGEDVRGRFLRAERKDRAARFTLESGTDSERGCVLGPSVMDTVLRLVPVVFEGTKPTAGHTVHRIERATFHATAGECVLCEVRVYEWSGNSMRVDLLFSDPSERPLAELTGVRIAPWQ</sequence>
<dbReference type="InterPro" id="IPR016035">
    <property type="entry name" value="Acyl_Trfase/lysoPLipase"/>
</dbReference>
<dbReference type="GO" id="GO:0004312">
    <property type="term" value="F:fatty acid synthase activity"/>
    <property type="evidence" value="ECO:0007669"/>
    <property type="project" value="TreeGrafter"/>
</dbReference>
<keyword evidence="2" id="KW-0597">Phosphoprotein</keyword>
<evidence type="ECO:0000313" key="8">
    <source>
        <dbReference type="Proteomes" id="UP000548304"/>
    </source>
</evidence>
<dbReference type="InterPro" id="IPR016039">
    <property type="entry name" value="Thiolase-like"/>
</dbReference>
<dbReference type="RefSeq" id="WP_179534196.1">
    <property type="nucleotide sequence ID" value="NZ_JACBYW010000001.1"/>
</dbReference>
<dbReference type="Pfam" id="PF22621">
    <property type="entry name" value="CurL-like_PKS_C"/>
    <property type="match status" value="1"/>
</dbReference>
<dbReference type="InterPro" id="IPR050091">
    <property type="entry name" value="PKS_NRPS_Biosynth_Enz"/>
</dbReference>
<feature type="domain" description="Ketosynthase family 3 (KS3)" evidence="6">
    <location>
        <begin position="7"/>
        <end position="431"/>
    </location>
</feature>
<dbReference type="PANTHER" id="PTHR43775:SF37">
    <property type="entry name" value="SI:DKEY-61P9.11"/>
    <property type="match status" value="1"/>
</dbReference>
<dbReference type="Proteomes" id="UP000548304">
    <property type="component" value="Unassembled WGS sequence"/>
</dbReference>
<protein>
    <submittedName>
        <fullName evidence="7">Acyl transferase domain-containing protein</fullName>
    </submittedName>
</protein>
<evidence type="ECO:0000259" key="6">
    <source>
        <dbReference type="PROSITE" id="PS52004"/>
    </source>
</evidence>
<dbReference type="GO" id="GO:0006633">
    <property type="term" value="P:fatty acid biosynthetic process"/>
    <property type="evidence" value="ECO:0007669"/>
    <property type="project" value="InterPro"/>
</dbReference>
<dbReference type="AlphaFoldDB" id="A0A852YR49"/>
<dbReference type="Gene3D" id="3.10.129.110">
    <property type="entry name" value="Polyketide synthase dehydratase"/>
    <property type="match status" value="1"/>
</dbReference>
<dbReference type="EMBL" id="JACBYW010000001">
    <property type="protein sequence ID" value="NYH77714.1"/>
    <property type="molecule type" value="Genomic_DNA"/>
</dbReference>
<evidence type="ECO:0000256" key="4">
    <source>
        <dbReference type="RuleBase" id="RU003694"/>
    </source>
</evidence>
<dbReference type="SUPFAM" id="SSF52151">
    <property type="entry name" value="FabD/lysophospholipase-like"/>
    <property type="match status" value="1"/>
</dbReference>
<dbReference type="InterPro" id="IPR001227">
    <property type="entry name" value="Ac_transferase_dom_sf"/>
</dbReference>
<proteinExistence type="inferred from homology"/>
<evidence type="ECO:0000256" key="5">
    <source>
        <dbReference type="SAM" id="MobiDB-lite"/>
    </source>
</evidence>
<dbReference type="Gene3D" id="3.40.366.10">
    <property type="entry name" value="Malonyl-Coenzyme A Acyl Carrier Protein, domain 2"/>
    <property type="match status" value="1"/>
</dbReference>
<dbReference type="PANTHER" id="PTHR43775">
    <property type="entry name" value="FATTY ACID SYNTHASE"/>
    <property type="match status" value="1"/>
</dbReference>
<dbReference type="Pfam" id="PF02801">
    <property type="entry name" value="Ketoacyl-synt_C"/>
    <property type="match status" value="1"/>
</dbReference>
<evidence type="ECO:0000256" key="3">
    <source>
        <dbReference type="ARBA" id="ARBA00022679"/>
    </source>
</evidence>
<gene>
    <name evidence="7" type="ORF">FHR84_001028</name>
</gene>
<reference evidence="7 8" key="1">
    <citation type="submission" date="2020-07" db="EMBL/GenBank/DDBJ databases">
        <title>Genomic Encyclopedia of Type Strains, Phase III (KMG-III): the genomes of soil and plant-associated and newly described type strains.</title>
        <authorList>
            <person name="Whitman W."/>
        </authorList>
    </citation>
    <scope>NUCLEOTIDE SEQUENCE [LARGE SCALE GENOMIC DNA]</scope>
    <source>
        <strain evidence="7 8">CECT 8576</strain>
    </source>
</reference>
<evidence type="ECO:0000313" key="7">
    <source>
        <dbReference type="EMBL" id="NYH77714.1"/>
    </source>
</evidence>
<keyword evidence="3 4" id="KW-0808">Transferase</keyword>
<dbReference type="SMART" id="SM00825">
    <property type="entry name" value="PKS_KS"/>
    <property type="match status" value="1"/>
</dbReference>
<dbReference type="Pfam" id="PF00109">
    <property type="entry name" value="ketoacyl-synt"/>
    <property type="match status" value="1"/>
</dbReference>
<organism evidence="7 8">
    <name type="scientific">Actinopolyspora biskrensis</name>
    <dbReference type="NCBI Taxonomy" id="1470178"/>
    <lineage>
        <taxon>Bacteria</taxon>
        <taxon>Bacillati</taxon>
        <taxon>Actinomycetota</taxon>
        <taxon>Actinomycetes</taxon>
        <taxon>Actinopolysporales</taxon>
        <taxon>Actinopolysporaceae</taxon>
        <taxon>Actinopolyspora</taxon>
    </lineage>
</organism>
<evidence type="ECO:0000256" key="2">
    <source>
        <dbReference type="ARBA" id="ARBA00022553"/>
    </source>
</evidence>
<dbReference type="SUPFAM" id="SSF53901">
    <property type="entry name" value="Thiolase-like"/>
    <property type="match status" value="1"/>
</dbReference>
<dbReference type="GO" id="GO:0004315">
    <property type="term" value="F:3-oxoacyl-[acyl-carrier-protein] synthase activity"/>
    <property type="evidence" value="ECO:0007669"/>
    <property type="project" value="InterPro"/>
</dbReference>
<dbReference type="PROSITE" id="PS52004">
    <property type="entry name" value="KS3_2"/>
    <property type="match status" value="1"/>
</dbReference>
<keyword evidence="8" id="KW-1185">Reference proteome</keyword>
<dbReference type="InterPro" id="IPR042104">
    <property type="entry name" value="PKS_dehydratase_sf"/>
</dbReference>
<feature type="region of interest" description="Disordered" evidence="5">
    <location>
        <begin position="40"/>
        <end position="60"/>
    </location>
</feature>
<dbReference type="InterPro" id="IPR014030">
    <property type="entry name" value="Ketoacyl_synth_N"/>
</dbReference>
<dbReference type="CDD" id="cd00833">
    <property type="entry name" value="PKS"/>
    <property type="match status" value="1"/>
</dbReference>
<keyword evidence="1" id="KW-0596">Phosphopantetheine</keyword>
<dbReference type="InterPro" id="IPR020841">
    <property type="entry name" value="PKS_Beta-ketoAc_synthase_dom"/>
</dbReference>
<evidence type="ECO:0000256" key="1">
    <source>
        <dbReference type="ARBA" id="ARBA00022450"/>
    </source>
</evidence>
<name>A0A852YR49_9ACTN</name>
<comment type="caution">
    <text evidence="7">The sequence shown here is derived from an EMBL/GenBank/DDBJ whole genome shotgun (WGS) entry which is preliminary data.</text>
</comment>
<comment type="similarity">
    <text evidence="4">Belongs to the thiolase-like superfamily. Beta-ketoacyl-ACP synthases family.</text>
</comment>